<proteinExistence type="predicted"/>
<feature type="compositionally biased region" description="Basic and acidic residues" evidence="1">
    <location>
        <begin position="1"/>
        <end position="11"/>
    </location>
</feature>
<dbReference type="OrthoDB" id="992997at2759"/>
<dbReference type="PANTHER" id="PTHR48475:SF1">
    <property type="entry name" value="RNASE H TYPE-1 DOMAIN-CONTAINING PROTEIN"/>
    <property type="match status" value="1"/>
</dbReference>
<feature type="region of interest" description="Disordered" evidence="1">
    <location>
        <begin position="1"/>
        <end position="27"/>
    </location>
</feature>
<sequence length="105" mass="12632">MIKVNKQEDVKPIQMSNREYPDQATENNKRTLRRLANDYVLDGEILYKRREDQVLLRCVDIVEAKKNLEEFYESICETHANRFTMARQIMRFGYYWSTMEGDCIN</sequence>
<keyword evidence="2" id="KW-0695">RNA-directed DNA polymerase</keyword>
<evidence type="ECO:0000313" key="2">
    <source>
        <dbReference type="EMBL" id="KAA3474588.1"/>
    </source>
</evidence>
<dbReference type="AlphaFoldDB" id="A0A5B6W0A4"/>
<dbReference type="Gene3D" id="1.10.340.70">
    <property type="match status" value="1"/>
</dbReference>
<keyword evidence="2" id="KW-0808">Transferase</keyword>
<organism evidence="2 3">
    <name type="scientific">Gossypium australe</name>
    <dbReference type="NCBI Taxonomy" id="47621"/>
    <lineage>
        <taxon>Eukaryota</taxon>
        <taxon>Viridiplantae</taxon>
        <taxon>Streptophyta</taxon>
        <taxon>Embryophyta</taxon>
        <taxon>Tracheophyta</taxon>
        <taxon>Spermatophyta</taxon>
        <taxon>Magnoliopsida</taxon>
        <taxon>eudicotyledons</taxon>
        <taxon>Gunneridae</taxon>
        <taxon>Pentapetalae</taxon>
        <taxon>rosids</taxon>
        <taxon>malvids</taxon>
        <taxon>Malvales</taxon>
        <taxon>Malvaceae</taxon>
        <taxon>Malvoideae</taxon>
        <taxon>Gossypium</taxon>
    </lineage>
</organism>
<accession>A0A5B6W0A4</accession>
<name>A0A5B6W0A4_9ROSI</name>
<protein>
    <submittedName>
        <fullName evidence="2">Reverse transcriptase</fullName>
    </submittedName>
</protein>
<dbReference type="PANTHER" id="PTHR48475">
    <property type="entry name" value="RIBONUCLEASE H"/>
    <property type="match status" value="1"/>
</dbReference>
<gene>
    <name evidence="2" type="ORF">EPI10_024858</name>
</gene>
<comment type="caution">
    <text evidence="2">The sequence shown here is derived from an EMBL/GenBank/DDBJ whole genome shotgun (WGS) entry which is preliminary data.</text>
</comment>
<evidence type="ECO:0000313" key="3">
    <source>
        <dbReference type="Proteomes" id="UP000325315"/>
    </source>
</evidence>
<evidence type="ECO:0000256" key="1">
    <source>
        <dbReference type="SAM" id="MobiDB-lite"/>
    </source>
</evidence>
<reference evidence="3" key="1">
    <citation type="journal article" date="2019" name="Plant Biotechnol. J.">
        <title>Genome sequencing of the Australian wild diploid species Gossypium australe highlights disease resistance and delayed gland morphogenesis.</title>
        <authorList>
            <person name="Cai Y."/>
            <person name="Cai X."/>
            <person name="Wang Q."/>
            <person name="Wang P."/>
            <person name="Zhang Y."/>
            <person name="Cai C."/>
            <person name="Xu Y."/>
            <person name="Wang K."/>
            <person name="Zhou Z."/>
            <person name="Wang C."/>
            <person name="Geng S."/>
            <person name="Li B."/>
            <person name="Dong Q."/>
            <person name="Hou Y."/>
            <person name="Wang H."/>
            <person name="Ai P."/>
            <person name="Liu Z."/>
            <person name="Yi F."/>
            <person name="Sun M."/>
            <person name="An G."/>
            <person name="Cheng J."/>
            <person name="Zhang Y."/>
            <person name="Shi Q."/>
            <person name="Xie Y."/>
            <person name="Shi X."/>
            <person name="Chang Y."/>
            <person name="Huang F."/>
            <person name="Chen Y."/>
            <person name="Hong S."/>
            <person name="Mi L."/>
            <person name="Sun Q."/>
            <person name="Zhang L."/>
            <person name="Zhou B."/>
            <person name="Peng R."/>
            <person name="Zhang X."/>
            <person name="Liu F."/>
        </authorList>
    </citation>
    <scope>NUCLEOTIDE SEQUENCE [LARGE SCALE GENOMIC DNA]</scope>
    <source>
        <strain evidence="3">cv. PA1801</strain>
    </source>
</reference>
<keyword evidence="3" id="KW-1185">Reference proteome</keyword>
<dbReference type="Proteomes" id="UP000325315">
    <property type="component" value="Unassembled WGS sequence"/>
</dbReference>
<dbReference type="GO" id="GO:0003964">
    <property type="term" value="F:RNA-directed DNA polymerase activity"/>
    <property type="evidence" value="ECO:0007669"/>
    <property type="project" value="UniProtKB-KW"/>
</dbReference>
<dbReference type="EMBL" id="SMMG02000005">
    <property type="protein sequence ID" value="KAA3474588.1"/>
    <property type="molecule type" value="Genomic_DNA"/>
</dbReference>
<keyword evidence="2" id="KW-0548">Nucleotidyltransferase</keyword>